<organism evidence="3 4">
    <name type="scientific">Leucobacter alluvii</name>
    <dbReference type="NCBI Taxonomy" id="340321"/>
    <lineage>
        <taxon>Bacteria</taxon>
        <taxon>Bacillati</taxon>
        <taxon>Actinomycetota</taxon>
        <taxon>Actinomycetes</taxon>
        <taxon>Micrococcales</taxon>
        <taxon>Microbacteriaceae</taxon>
        <taxon>Leucobacter</taxon>
    </lineage>
</organism>
<keyword evidence="3" id="KW-0449">Lipoprotein</keyword>
<reference evidence="3 4" key="1">
    <citation type="journal article" date="2019" name="Int. J. Syst. Evol. Microbiol.">
        <title>The Global Catalogue of Microorganisms (GCM) 10K type strain sequencing project: providing services to taxonomists for standard genome sequencing and annotation.</title>
        <authorList>
            <consortium name="The Broad Institute Genomics Platform"/>
            <consortium name="The Broad Institute Genome Sequencing Center for Infectious Disease"/>
            <person name="Wu L."/>
            <person name="Ma J."/>
        </authorList>
    </citation>
    <scope>NUCLEOTIDE SEQUENCE [LARGE SCALE GENOMIC DNA]</scope>
    <source>
        <strain evidence="3 4">JCM 14919</strain>
    </source>
</reference>
<gene>
    <name evidence="3" type="ORF">GCM10009786_19320</name>
</gene>
<keyword evidence="4" id="KW-1185">Reference proteome</keyword>
<feature type="region of interest" description="Disordered" evidence="1">
    <location>
        <begin position="29"/>
        <end position="66"/>
    </location>
</feature>
<evidence type="ECO:0000256" key="1">
    <source>
        <dbReference type="SAM" id="MobiDB-lite"/>
    </source>
</evidence>
<dbReference type="RefSeq" id="WP_346058180.1">
    <property type="nucleotide sequence ID" value="NZ_BAAAOP010000007.1"/>
</dbReference>
<feature type="chain" id="PRO_5045272537" evidence="2">
    <location>
        <begin position="30"/>
        <end position="425"/>
    </location>
</feature>
<dbReference type="Gene3D" id="2.130.10.10">
    <property type="entry name" value="YVTN repeat-like/Quinoprotein amine dehydrogenase"/>
    <property type="match status" value="1"/>
</dbReference>
<comment type="caution">
    <text evidence="3">The sequence shown here is derived from an EMBL/GenBank/DDBJ whole genome shotgun (WGS) entry which is preliminary data.</text>
</comment>
<dbReference type="PROSITE" id="PS51257">
    <property type="entry name" value="PROKAR_LIPOPROTEIN"/>
    <property type="match status" value="1"/>
</dbReference>
<dbReference type="EMBL" id="BAAAOP010000007">
    <property type="protein sequence ID" value="GAA2188810.1"/>
    <property type="molecule type" value="Genomic_DNA"/>
</dbReference>
<evidence type="ECO:0000313" key="3">
    <source>
        <dbReference type="EMBL" id="GAA2188810.1"/>
    </source>
</evidence>
<keyword evidence="2" id="KW-0732">Signal</keyword>
<dbReference type="SUPFAM" id="SSF63825">
    <property type="entry name" value="YWTD domain"/>
    <property type="match status" value="1"/>
</dbReference>
<proteinExistence type="predicted"/>
<name>A0ABN3B6I7_9MICO</name>
<dbReference type="Proteomes" id="UP001501084">
    <property type="component" value="Unassembled WGS sequence"/>
</dbReference>
<sequence>MSPHPLRPSRATPLAGAAILGLLLAGCSASPSDSSAPADAASSAETPSDDTGSGHGEIEGAAEASEPPLHLVSIDASGSVSLLDLLDGTETELDGVRAPRSVASDGRYAFVADEHGVDVVDSGAWTWDHVDHFHYYRADPASPGTVEGSGVASIATGMLSTAGGTGVFFPDSGEAVLLDNGALSKGEINETLRLEVAPHDGLIAPLGEGALVTEADGNGRIERVRAVDAAGDEIDSIACTEASGTITTRLALVVGCADGAVLATSVAGETALTKVAYPADASGDAPPATEFSARKGRPTVAGLGDGSGVWLLDTREQSWRWIAMPERPVAASAVDDEAGHVVTLTPDGRVRVFDADGAERAATDPIVTDAVGGGGQVSLTVDAQRAYVNDPATGAVFEIDYADGARVARTLATEVPAHFVAEVGR</sequence>
<evidence type="ECO:0000313" key="4">
    <source>
        <dbReference type="Proteomes" id="UP001501084"/>
    </source>
</evidence>
<evidence type="ECO:0000256" key="2">
    <source>
        <dbReference type="SAM" id="SignalP"/>
    </source>
</evidence>
<feature type="compositionally biased region" description="Low complexity" evidence="1">
    <location>
        <begin position="29"/>
        <end position="50"/>
    </location>
</feature>
<feature type="signal peptide" evidence="2">
    <location>
        <begin position="1"/>
        <end position="29"/>
    </location>
</feature>
<dbReference type="InterPro" id="IPR015943">
    <property type="entry name" value="WD40/YVTN_repeat-like_dom_sf"/>
</dbReference>
<protein>
    <submittedName>
        <fullName evidence="3">Lipoprotein</fullName>
    </submittedName>
</protein>
<accession>A0ABN3B6I7</accession>